<sequence>MKHNHVRCFNSCCSGQQCSAFWCAFAQFLARAESRSQSALSGHVGHYYQRR</sequence>
<organism evidence="1 2">
    <name type="scientific">Aspergillus lucknowensis</name>
    <dbReference type="NCBI Taxonomy" id="176173"/>
    <lineage>
        <taxon>Eukaryota</taxon>
        <taxon>Fungi</taxon>
        <taxon>Dikarya</taxon>
        <taxon>Ascomycota</taxon>
        <taxon>Pezizomycotina</taxon>
        <taxon>Eurotiomycetes</taxon>
        <taxon>Eurotiomycetidae</taxon>
        <taxon>Eurotiales</taxon>
        <taxon>Aspergillaceae</taxon>
        <taxon>Aspergillus</taxon>
        <taxon>Aspergillus subgen. Nidulantes</taxon>
    </lineage>
</organism>
<evidence type="ECO:0000313" key="1">
    <source>
        <dbReference type="EMBL" id="KAL2867844.1"/>
    </source>
</evidence>
<accession>A0ABR4LTH9</accession>
<protein>
    <submittedName>
        <fullName evidence="1">Uncharacterized protein</fullName>
    </submittedName>
</protein>
<comment type="caution">
    <text evidence="1">The sequence shown here is derived from an EMBL/GenBank/DDBJ whole genome shotgun (WGS) entry which is preliminary data.</text>
</comment>
<evidence type="ECO:0000313" key="2">
    <source>
        <dbReference type="Proteomes" id="UP001610432"/>
    </source>
</evidence>
<name>A0ABR4LTH9_9EURO</name>
<reference evidence="1 2" key="1">
    <citation type="submission" date="2024-07" db="EMBL/GenBank/DDBJ databases">
        <title>Section-level genome sequencing and comparative genomics of Aspergillus sections Usti and Cavernicolus.</title>
        <authorList>
            <consortium name="Lawrence Berkeley National Laboratory"/>
            <person name="Nybo J.L."/>
            <person name="Vesth T.C."/>
            <person name="Theobald S."/>
            <person name="Frisvad J.C."/>
            <person name="Larsen T.O."/>
            <person name="Kjaerboelling I."/>
            <person name="Rothschild-Mancinelli K."/>
            <person name="Lyhne E.K."/>
            <person name="Kogle M.E."/>
            <person name="Barry K."/>
            <person name="Clum A."/>
            <person name="Na H."/>
            <person name="Ledsgaard L."/>
            <person name="Lin J."/>
            <person name="Lipzen A."/>
            <person name="Kuo A."/>
            <person name="Riley R."/>
            <person name="Mondo S."/>
            <person name="Labutti K."/>
            <person name="Haridas S."/>
            <person name="Pangalinan J."/>
            <person name="Salamov A.A."/>
            <person name="Simmons B.A."/>
            <person name="Magnuson J.K."/>
            <person name="Chen J."/>
            <person name="Drula E."/>
            <person name="Henrissat B."/>
            <person name="Wiebenga A."/>
            <person name="Lubbers R.J."/>
            <person name="Gomes A.C."/>
            <person name="Macurrencykelacurrency M.R."/>
            <person name="Stajich J."/>
            <person name="Grigoriev I.V."/>
            <person name="Mortensen U.H."/>
            <person name="De Vries R.P."/>
            <person name="Baker S.E."/>
            <person name="Andersen M.R."/>
        </authorList>
    </citation>
    <scope>NUCLEOTIDE SEQUENCE [LARGE SCALE GENOMIC DNA]</scope>
    <source>
        <strain evidence="1 2">CBS 449.75</strain>
    </source>
</reference>
<proteinExistence type="predicted"/>
<dbReference type="GeneID" id="98144085"/>
<dbReference type="Proteomes" id="UP001610432">
    <property type="component" value="Unassembled WGS sequence"/>
</dbReference>
<dbReference type="RefSeq" id="XP_070886823.1">
    <property type="nucleotide sequence ID" value="XM_071029013.1"/>
</dbReference>
<gene>
    <name evidence="1" type="ORF">BJX67DRAFT_352390</name>
</gene>
<keyword evidence="2" id="KW-1185">Reference proteome</keyword>
<dbReference type="EMBL" id="JBFXLQ010000017">
    <property type="protein sequence ID" value="KAL2867844.1"/>
    <property type="molecule type" value="Genomic_DNA"/>
</dbReference>